<accession>A0ABQ8INS1</accession>
<protein>
    <submittedName>
        <fullName evidence="1">Uncharacterized protein</fullName>
    </submittedName>
</protein>
<keyword evidence="2" id="KW-1185">Reference proteome</keyword>
<reference evidence="1 2" key="1">
    <citation type="submission" date="2021-02" db="EMBL/GenBank/DDBJ databases">
        <title>Plant Genome Project.</title>
        <authorList>
            <person name="Zhang R.-G."/>
        </authorList>
    </citation>
    <scope>NUCLEOTIDE SEQUENCE [LARGE SCALE GENOMIC DNA]</scope>
    <source>
        <tissue evidence="1">Leaves</tissue>
    </source>
</reference>
<sequence length="168" mass="18333">MEKSCSFISCDKLDRVAYWVGTNVATAFFASLERCSCINLSTTDPEDDEEAKDRPLMLSGPTAHDALDIDVQPPAASSDVTKLPTAIQRGMFPSLELVGCFAARGCRGILVLSLDLILDAIIISYSGIIRYDMVFKCHQNETLAVADDKVYHCVVTEVTCASSVQQME</sequence>
<evidence type="ECO:0000313" key="1">
    <source>
        <dbReference type="EMBL" id="KAH7578069.1"/>
    </source>
</evidence>
<comment type="caution">
    <text evidence="1">The sequence shown here is derived from an EMBL/GenBank/DDBJ whole genome shotgun (WGS) entry which is preliminary data.</text>
</comment>
<name>A0ABQ8INS1_9ROSI</name>
<gene>
    <name evidence="1" type="ORF">JRO89_XS01G0337000</name>
</gene>
<evidence type="ECO:0000313" key="2">
    <source>
        <dbReference type="Proteomes" id="UP000827721"/>
    </source>
</evidence>
<dbReference type="PANTHER" id="PTHR34061:SF11">
    <property type="entry name" value="PROTEIN, PUTATIVE-RELATED"/>
    <property type="match status" value="1"/>
</dbReference>
<dbReference type="Proteomes" id="UP000827721">
    <property type="component" value="Unassembled WGS sequence"/>
</dbReference>
<proteinExistence type="predicted"/>
<dbReference type="PANTHER" id="PTHR34061">
    <property type="entry name" value="PROTEIN, PUTATIVE-RELATED"/>
    <property type="match status" value="1"/>
</dbReference>
<dbReference type="EMBL" id="JAFEMO010000001">
    <property type="protein sequence ID" value="KAH7578069.1"/>
    <property type="molecule type" value="Genomic_DNA"/>
</dbReference>
<organism evidence="1 2">
    <name type="scientific">Xanthoceras sorbifolium</name>
    <dbReference type="NCBI Taxonomy" id="99658"/>
    <lineage>
        <taxon>Eukaryota</taxon>
        <taxon>Viridiplantae</taxon>
        <taxon>Streptophyta</taxon>
        <taxon>Embryophyta</taxon>
        <taxon>Tracheophyta</taxon>
        <taxon>Spermatophyta</taxon>
        <taxon>Magnoliopsida</taxon>
        <taxon>eudicotyledons</taxon>
        <taxon>Gunneridae</taxon>
        <taxon>Pentapetalae</taxon>
        <taxon>rosids</taxon>
        <taxon>malvids</taxon>
        <taxon>Sapindales</taxon>
        <taxon>Sapindaceae</taxon>
        <taxon>Xanthoceroideae</taxon>
        <taxon>Xanthoceras</taxon>
    </lineage>
</organism>